<evidence type="ECO:0000313" key="2">
    <source>
        <dbReference type="Proteomes" id="UP000676967"/>
    </source>
</evidence>
<evidence type="ECO:0000313" key="1">
    <source>
        <dbReference type="EMBL" id="BCJ39884.1"/>
    </source>
</evidence>
<proteinExistence type="predicted"/>
<dbReference type="Proteomes" id="UP000676967">
    <property type="component" value="Chromosome"/>
</dbReference>
<dbReference type="EMBL" id="AP023356">
    <property type="protein sequence ID" value="BCJ39884.1"/>
    <property type="molecule type" value="Genomic_DNA"/>
</dbReference>
<organism evidence="1 2">
    <name type="scientific">Actinoplanes ianthinogenes</name>
    <dbReference type="NCBI Taxonomy" id="122358"/>
    <lineage>
        <taxon>Bacteria</taxon>
        <taxon>Bacillati</taxon>
        <taxon>Actinomycetota</taxon>
        <taxon>Actinomycetes</taxon>
        <taxon>Micromonosporales</taxon>
        <taxon>Micromonosporaceae</taxon>
        <taxon>Actinoplanes</taxon>
    </lineage>
</organism>
<name>A0ABM7LKY5_9ACTN</name>
<accession>A0ABM7LKY5</accession>
<keyword evidence="2" id="KW-1185">Reference proteome</keyword>
<reference evidence="1 2" key="1">
    <citation type="submission" date="2020-08" db="EMBL/GenBank/DDBJ databases">
        <title>Whole genome shotgun sequence of Actinoplanes ianthinogenes NBRC 13996.</title>
        <authorList>
            <person name="Komaki H."/>
            <person name="Tamura T."/>
        </authorList>
    </citation>
    <scope>NUCLEOTIDE SEQUENCE [LARGE SCALE GENOMIC DNA]</scope>
    <source>
        <strain evidence="1 2">NBRC 13996</strain>
    </source>
</reference>
<gene>
    <name evidence="1" type="ORF">Aiant_05410</name>
</gene>
<protein>
    <submittedName>
        <fullName evidence="1">Uncharacterized protein</fullName>
    </submittedName>
</protein>
<sequence>MRPVIDEAEMRAVFRRVVDEGGDVVDLADIAIARGWGGRGCLRTARALRREFKVSLMEALHFAVWIEHDGIRDAASRDELRAGIATRLR</sequence>